<comment type="caution">
    <text evidence="2">The sequence shown here is derived from an EMBL/GenBank/DDBJ whole genome shotgun (WGS) entry which is preliminary data.</text>
</comment>
<dbReference type="AlphaFoldDB" id="A0A2S9ISS0"/>
<name>A0A2S9ISS0_9HYPH</name>
<dbReference type="InterPro" id="IPR029044">
    <property type="entry name" value="Nucleotide-diphossugar_trans"/>
</dbReference>
<feature type="domain" description="Glycosyltransferase 2-like" evidence="1">
    <location>
        <begin position="48"/>
        <end position="166"/>
    </location>
</feature>
<reference evidence="2 3" key="1">
    <citation type="submission" date="2018-02" db="EMBL/GenBank/DDBJ databases">
        <title>The draft genome of Phyllobacterium sp. 1N-3.</title>
        <authorList>
            <person name="Liu L."/>
            <person name="Li L."/>
            <person name="Zhang X."/>
            <person name="Wang T."/>
            <person name="Liang L."/>
        </authorList>
    </citation>
    <scope>NUCLEOTIDE SEQUENCE [LARGE SCALE GENOMIC DNA]</scope>
    <source>
        <strain evidence="2 3">1N-3</strain>
    </source>
</reference>
<organism evidence="2 3">
    <name type="scientific">Phyllobacterium phragmitis</name>
    <dbReference type="NCBI Taxonomy" id="2670329"/>
    <lineage>
        <taxon>Bacteria</taxon>
        <taxon>Pseudomonadati</taxon>
        <taxon>Pseudomonadota</taxon>
        <taxon>Alphaproteobacteria</taxon>
        <taxon>Hyphomicrobiales</taxon>
        <taxon>Phyllobacteriaceae</taxon>
        <taxon>Phyllobacterium</taxon>
    </lineage>
</organism>
<protein>
    <submittedName>
        <fullName evidence="2">Glycosyl transferase family A</fullName>
    </submittedName>
</protein>
<dbReference type="SUPFAM" id="SSF53448">
    <property type="entry name" value="Nucleotide-diphospho-sugar transferases"/>
    <property type="match status" value="1"/>
</dbReference>
<evidence type="ECO:0000313" key="3">
    <source>
        <dbReference type="Proteomes" id="UP000239434"/>
    </source>
</evidence>
<dbReference type="InterPro" id="IPR001173">
    <property type="entry name" value="Glyco_trans_2-like"/>
</dbReference>
<dbReference type="EMBL" id="PVBR01000006">
    <property type="protein sequence ID" value="PRD43569.1"/>
    <property type="molecule type" value="Genomic_DNA"/>
</dbReference>
<keyword evidence="3" id="KW-1185">Reference proteome</keyword>
<evidence type="ECO:0000259" key="1">
    <source>
        <dbReference type="Pfam" id="PF00535"/>
    </source>
</evidence>
<dbReference type="Pfam" id="PF00535">
    <property type="entry name" value="Glycos_transf_2"/>
    <property type="match status" value="1"/>
</dbReference>
<proteinExistence type="predicted"/>
<dbReference type="Proteomes" id="UP000239434">
    <property type="component" value="Unassembled WGS sequence"/>
</dbReference>
<sequence>MQEQSQMISTVRKIAVATVTRDRPLMLSRLLASYGRIKIPDNVRICFLIVENNGSETLGPTIQSFRNDVSQHQVAYVIQPVLGIAAARNRAIQHAIEEGFDLLTFADDDEEVESDWLCELLKERDAHDLDIVGSPVRVAPVDDKYSRWNKTIWKAVNDINLKAERRCMKRRSQGRANTLRLATGSWMGNLDFFRRTRLRFNEELGLAGGEDWQLYDVAKSMGARTGWTPHAIAYEYLSKTRLCLRYYYRRNRDHARTVFRERYKKDRVGSLFLLMGSLATRFYKLVLSFMRIPFSPGKSMLRCTYYIGSSIGFIQGLIGKESQHYSSIDGN</sequence>
<dbReference type="InterPro" id="IPR050834">
    <property type="entry name" value="Glycosyltransf_2"/>
</dbReference>
<evidence type="ECO:0000313" key="2">
    <source>
        <dbReference type="EMBL" id="PRD43569.1"/>
    </source>
</evidence>
<dbReference type="PANTHER" id="PTHR43685:SF3">
    <property type="entry name" value="SLR2126 PROTEIN"/>
    <property type="match status" value="1"/>
</dbReference>
<dbReference type="Gene3D" id="3.90.550.10">
    <property type="entry name" value="Spore Coat Polysaccharide Biosynthesis Protein SpsA, Chain A"/>
    <property type="match status" value="1"/>
</dbReference>
<gene>
    <name evidence="2" type="ORF">C5748_09895</name>
</gene>
<dbReference type="PANTHER" id="PTHR43685">
    <property type="entry name" value="GLYCOSYLTRANSFERASE"/>
    <property type="match status" value="1"/>
</dbReference>
<keyword evidence="2" id="KW-0808">Transferase</keyword>
<dbReference type="CDD" id="cd00761">
    <property type="entry name" value="Glyco_tranf_GTA_type"/>
    <property type="match status" value="1"/>
</dbReference>
<dbReference type="GO" id="GO:0016740">
    <property type="term" value="F:transferase activity"/>
    <property type="evidence" value="ECO:0007669"/>
    <property type="project" value="UniProtKB-KW"/>
</dbReference>
<accession>A0A2S9ISS0</accession>